<evidence type="ECO:0000259" key="8">
    <source>
        <dbReference type="Pfam" id="PF12537"/>
    </source>
</evidence>
<name>J7R241_HUIN7</name>
<keyword evidence="5" id="KW-0175">Coiled coil</keyword>
<accession>J7R241</accession>
<feature type="transmembrane region" description="Helical" evidence="6">
    <location>
        <begin position="124"/>
        <end position="146"/>
    </location>
</feature>
<dbReference type="OMA" id="FRFNYQH"/>
<comment type="subcellular location">
    <subcellularLocation>
        <location evidence="1">Membrane</location>
        <topology evidence="1">Multi-pass membrane protein</topology>
    </subcellularLocation>
</comment>
<dbReference type="STRING" id="1071383.J7R241"/>
<feature type="coiled-coil region" evidence="5">
    <location>
        <begin position="250"/>
        <end position="277"/>
    </location>
</feature>
<keyword evidence="4 6" id="KW-0472">Membrane</keyword>
<sequence length="536" mass="61738">MEELILLLILTLSAIAVYDWTFNVLWFKVDVLFEYVTVSPNKHLRSLNSKWDKPQNVSNSNSFMQNFYAEYSVSSKTMSTLMRMLFSAAMVCYTVTIEIVLWQIKTVDMDQQAGPIIRFIWPSMAWSLSIILLLIQPFFIIISLLNKFFKDSFDIDRLVIATTALLATFIIILTLLDIGPFVYSRNILTRLSVGGVALMGVLSGIACVSTVYYTFLFFWDKYIEQSRSGLALNRSSNSFQKDKFLIWASRTILKQKAEDYENRIQSMVNALDKKEQGSPPENRTKCLEMIGRYQLNLSKIQTALKRPQFIINARRIIEGGFFIYCFYKMAFTLLVRIPKIIKHFVKFPGDYEYEYFQNRSDPLAVTIANILDILLFHFNYQHDLDSLTNQISLFLSASLFMCSLSAVNTTIMFISGLLPVKFQLVAMFGLDDNENELPSFHNEKTKKKPSMIKNLLVSELTGIYVVATILMIRSNLPFDVSVKLKTLLGEKFTVPNLAIDCWFDEIFIVSCMLTISFIKLAERTLFIPKRNNSEYT</sequence>
<evidence type="ECO:0000256" key="1">
    <source>
        <dbReference type="ARBA" id="ARBA00004141"/>
    </source>
</evidence>
<dbReference type="RefSeq" id="XP_022463131.1">
    <property type="nucleotide sequence ID" value="XM_022606435.1"/>
</dbReference>
<feature type="transmembrane region" description="Helical" evidence="6">
    <location>
        <begin position="158"/>
        <end position="176"/>
    </location>
</feature>
<feature type="transmembrane region" description="Helical" evidence="6">
    <location>
        <begin position="392"/>
        <end position="418"/>
    </location>
</feature>
<feature type="transmembrane region" description="Helical" evidence="6">
    <location>
        <begin position="363"/>
        <end position="380"/>
    </location>
</feature>
<dbReference type="EMBL" id="HE978315">
    <property type="protein sequence ID" value="CCK68885.1"/>
    <property type="molecule type" value="Genomic_DNA"/>
</dbReference>
<dbReference type="InterPro" id="IPR025969">
    <property type="entry name" value="ABA_GPCR_dom"/>
</dbReference>
<feature type="domain" description="Abscisic acid G-protein coupled receptor-like" evidence="7">
    <location>
        <begin position="308"/>
        <end position="523"/>
    </location>
</feature>
<dbReference type="Pfam" id="PF12430">
    <property type="entry name" value="ABA_GPCR"/>
    <property type="match status" value="1"/>
</dbReference>
<keyword evidence="2 6" id="KW-0812">Transmembrane</keyword>
<protein>
    <recommendedName>
        <fullName evidence="11">Abscisic acid G-protein coupled receptor-like domain-containing protein</fullName>
    </recommendedName>
</protein>
<evidence type="ECO:0000313" key="10">
    <source>
        <dbReference type="Proteomes" id="UP000006310"/>
    </source>
</evidence>
<proteinExistence type="predicted"/>
<evidence type="ECO:0000256" key="6">
    <source>
        <dbReference type="SAM" id="Phobius"/>
    </source>
</evidence>
<evidence type="ECO:0000256" key="2">
    <source>
        <dbReference type="ARBA" id="ARBA00022692"/>
    </source>
</evidence>
<dbReference type="PANTHER" id="PTHR15948:SF0">
    <property type="entry name" value="GOLGI PH REGULATOR A-RELATED"/>
    <property type="match status" value="1"/>
</dbReference>
<dbReference type="KEGG" id="kng:KNAG_0B04510"/>
<keyword evidence="3 6" id="KW-1133">Transmembrane helix</keyword>
<evidence type="ECO:0000256" key="4">
    <source>
        <dbReference type="ARBA" id="ARBA00023136"/>
    </source>
</evidence>
<dbReference type="HOGENOM" id="CLU_498921_0_0_1"/>
<evidence type="ECO:0000256" key="3">
    <source>
        <dbReference type="ARBA" id="ARBA00022989"/>
    </source>
</evidence>
<evidence type="ECO:0000313" key="9">
    <source>
        <dbReference type="EMBL" id="CCK68885.1"/>
    </source>
</evidence>
<dbReference type="eggNOG" id="KOG2417">
    <property type="taxonomic scope" value="Eukaryota"/>
</dbReference>
<dbReference type="Proteomes" id="UP000006310">
    <property type="component" value="Chromosome 2"/>
</dbReference>
<feature type="transmembrane region" description="Helical" evidence="6">
    <location>
        <begin position="84"/>
        <end position="104"/>
    </location>
</feature>
<feature type="domain" description="Golgi pH regulator conserved" evidence="8">
    <location>
        <begin position="182"/>
        <end position="233"/>
    </location>
</feature>
<dbReference type="GeneID" id="34524535"/>
<dbReference type="GO" id="GO:0016020">
    <property type="term" value="C:membrane"/>
    <property type="evidence" value="ECO:0007669"/>
    <property type="project" value="UniProtKB-SubCell"/>
</dbReference>
<feature type="transmembrane region" description="Helical" evidence="6">
    <location>
        <begin position="196"/>
        <end position="219"/>
    </location>
</feature>
<feature type="transmembrane region" description="Helical" evidence="6">
    <location>
        <begin position="454"/>
        <end position="472"/>
    </location>
</feature>
<keyword evidence="10" id="KW-1185">Reference proteome</keyword>
<dbReference type="InterPro" id="IPR022535">
    <property type="entry name" value="Golgi_pH-regulator_cons_dom"/>
</dbReference>
<dbReference type="InterPro" id="IPR015672">
    <property type="entry name" value="GPHR/GTG"/>
</dbReference>
<dbReference type="Pfam" id="PF12537">
    <property type="entry name" value="GPHR_N"/>
    <property type="match status" value="1"/>
</dbReference>
<dbReference type="AlphaFoldDB" id="J7R241"/>
<evidence type="ECO:0000259" key="7">
    <source>
        <dbReference type="Pfam" id="PF12430"/>
    </source>
</evidence>
<reference evidence="10" key="2">
    <citation type="submission" date="2012-08" db="EMBL/GenBank/DDBJ databases">
        <title>Genome sequence of Kazachstania naganishii.</title>
        <authorList>
            <person name="Gordon J.L."/>
            <person name="Armisen D."/>
            <person name="Proux-Wera E."/>
            <person name="OhEigeartaigh S.S."/>
            <person name="Byrne K.P."/>
            <person name="Wolfe K.H."/>
        </authorList>
    </citation>
    <scope>NUCLEOTIDE SEQUENCE [LARGE SCALE GENOMIC DNA]</scope>
    <source>
        <strain evidence="10">ATCC MYA-139 / BCRC 22969 / CBS 8797 / CCRC 22969 / KCTC 17520 / NBRC 10181 / NCYC 3082</strain>
    </source>
</reference>
<gene>
    <name evidence="9" type="primary">KNAG0B04510</name>
    <name evidence="9" type="ordered locus">KNAG_0B04510</name>
</gene>
<feature type="transmembrane region" description="Helical" evidence="6">
    <location>
        <begin position="6"/>
        <end position="27"/>
    </location>
</feature>
<evidence type="ECO:0008006" key="11">
    <source>
        <dbReference type="Google" id="ProtNLM"/>
    </source>
</evidence>
<evidence type="ECO:0000256" key="5">
    <source>
        <dbReference type="SAM" id="Coils"/>
    </source>
</evidence>
<organism evidence="9 10">
    <name type="scientific">Huiozyma naganishii (strain ATCC MYA-139 / BCRC 22969 / CBS 8797 / KCTC 17520 / NBRC 10181 / NCYC 3082 / Yp74L-3)</name>
    <name type="common">Yeast</name>
    <name type="synonym">Kazachstania naganishii</name>
    <dbReference type="NCBI Taxonomy" id="1071383"/>
    <lineage>
        <taxon>Eukaryota</taxon>
        <taxon>Fungi</taxon>
        <taxon>Dikarya</taxon>
        <taxon>Ascomycota</taxon>
        <taxon>Saccharomycotina</taxon>
        <taxon>Saccharomycetes</taxon>
        <taxon>Saccharomycetales</taxon>
        <taxon>Saccharomycetaceae</taxon>
        <taxon>Huiozyma</taxon>
    </lineage>
</organism>
<reference evidence="9 10" key="1">
    <citation type="journal article" date="2011" name="Proc. Natl. Acad. Sci. U.S.A.">
        <title>Evolutionary erosion of yeast sex chromosomes by mating-type switching accidents.</title>
        <authorList>
            <person name="Gordon J.L."/>
            <person name="Armisen D."/>
            <person name="Proux-Wera E."/>
            <person name="Oheigeartaigh S.S."/>
            <person name="Byrne K.P."/>
            <person name="Wolfe K.H."/>
        </authorList>
    </citation>
    <scope>NUCLEOTIDE SEQUENCE [LARGE SCALE GENOMIC DNA]</scope>
    <source>
        <strain evidence="10">ATCC MYA-139 / BCRC 22969 / CBS 8797 / CCRC 22969 / KCTC 17520 / NBRC 10181 / NCYC 3082</strain>
    </source>
</reference>
<dbReference type="OrthoDB" id="264392at2759"/>
<dbReference type="PANTHER" id="PTHR15948">
    <property type="entry name" value="G-PROTEIN COUPLED RECEPTOR 89-RELATED"/>
    <property type="match status" value="1"/>
</dbReference>